<organism evidence="2 3">
    <name type="scientific">Hoeflea ulvae</name>
    <dbReference type="NCBI Taxonomy" id="2983764"/>
    <lineage>
        <taxon>Bacteria</taxon>
        <taxon>Pseudomonadati</taxon>
        <taxon>Pseudomonadota</taxon>
        <taxon>Alphaproteobacteria</taxon>
        <taxon>Hyphomicrobiales</taxon>
        <taxon>Rhizobiaceae</taxon>
        <taxon>Hoeflea</taxon>
    </lineage>
</organism>
<dbReference type="Pfam" id="PF01323">
    <property type="entry name" value="DSBA"/>
    <property type="match status" value="1"/>
</dbReference>
<dbReference type="InterPro" id="IPR036249">
    <property type="entry name" value="Thioredoxin-like_sf"/>
</dbReference>
<protein>
    <submittedName>
        <fullName evidence="2">DsbA family oxidoreductase</fullName>
    </submittedName>
</protein>
<gene>
    <name evidence="2" type="ORF">OEG82_10865</name>
</gene>
<evidence type="ECO:0000259" key="1">
    <source>
        <dbReference type="Pfam" id="PF01323"/>
    </source>
</evidence>
<dbReference type="EMBL" id="JAOVZQ010000001">
    <property type="protein sequence ID" value="MCY0094523.1"/>
    <property type="molecule type" value="Genomic_DNA"/>
</dbReference>
<accession>A0ABT3YF45</accession>
<dbReference type="PANTHER" id="PTHR13887">
    <property type="entry name" value="GLUTATHIONE S-TRANSFERASE KAPPA"/>
    <property type="match status" value="1"/>
</dbReference>
<reference evidence="2" key="1">
    <citation type="submission" date="2022-10" db="EMBL/GenBank/DDBJ databases">
        <title>Hoeflea sp. J2-29, isolated from marine algae.</title>
        <authorList>
            <person name="Kristyanto S."/>
            <person name="Kim J.M."/>
            <person name="Jeon C.O."/>
        </authorList>
    </citation>
    <scope>NUCLEOTIDE SEQUENCE</scope>
    <source>
        <strain evidence="2">J2-29</strain>
    </source>
</reference>
<feature type="domain" description="DSBA-like thioredoxin" evidence="1">
    <location>
        <begin position="10"/>
        <end position="209"/>
    </location>
</feature>
<proteinExistence type="predicted"/>
<dbReference type="Gene3D" id="3.40.30.10">
    <property type="entry name" value="Glutaredoxin"/>
    <property type="match status" value="1"/>
</dbReference>
<keyword evidence="3" id="KW-1185">Reference proteome</keyword>
<name>A0ABT3YF45_9HYPH</name>
<dbReference type="SUPFAM" id="SSF52833">
    <property type="entry name" value="Thioredoxin-like"/>
    <property type="match status" value="1"/>
</dbReference>
<dbReference type="CDD" id="cd03024">
    <property type="entry name" value="DsbA_FrnE"/>
    <property type="match status" value="1"/>
</dbReference>
<dbReference type="RefSeq" id="WP_267612469.1">
    <property type="nucleotide sequence ID" value="NZ_JAOVZQ010000001.1"/>
</dbReference>
<evidence type="ECO:0000313" key="3">
    <source>
        <dbReference type="Proteomes" id="UP001081283"/>
    </source>
</evidence>
<dbReference type="Proteomes" id="UP001081283">
    <property type="component" value="Unassembled WGS sequence"/>
</dbReference>
<sequence>MTDQTQPLRIDIVSDVVCPWCIVGYRQLAQALEDTGIAHEIHWHPFELNPEMPPEGQNLGEHITEKYGSTREQSLESRARLTELGKDLGFAFNFADDMRMHNTFNTHQLIHWAETQGRSHDLEQALFAAHFTDRRDLSDIAVLVDVAESIGLDAAEARAVLEDQRYAQEVRQKESFWVQQGISGVPAVVFDRKHLVTGAQGTENYTSILKQLTQMRG</sequence>
<evidence type="ECO:0000313" key="2">
    <source>
        <dbReference type="EMBL" id="MCY0094523.1"/>
    </source>
</evidence>
<dbReference type="InterPro" id="IPR001853">
    <property type="entry name" value="DSBA-like_thioredoxin_dom"/>
</dbReference>
<comment type="caution">
    <text evidence="2">The sequence shown here is derived from an EMBL/GenBank/DDBJ whole genome shotgun (WGS) entry which is preliminary data.</text>
</comment>
<dbReference type="PANTHER" id="PTHR13887:SF41">
    <property type="entry name" value="THIOREDOXIN SUPERFAMILY PROTEIN"/>
    <property type="match status" value="1"/>
</dbReference>